<comment type="caution">
    <text evidence="2">The sequence shown here is derived from an EMBL/GenBank/DDBJ whole genome shotgun (WGS) entry which is preliminary data.</text>
</comment>
<reference evidence="2" key="2">
    <citation type="submission" date="2023-05" db="EMBL/GenBank/DDBJ databases">
        <authorList>
            <person name="Fouks B."/>
        </authorList>
    </citation>
    <scope>NUCLEOTIDE SEQUENCE</scope>
    <source>
        <strain evidence="2">Stay&amp;Tobe</strain>
        <tissue evidence="2">Testes</tissue>
    </source>
</reference>
<evidence type="ECO:0000313" key="2">
    <source>
        <dbReference type="EMBL" id="KAJ9574866.1"/>
    </source>
</evidence>
<keyword evidence="3" id="KW-1185">Reference proteome</keyword>
<dbReference type="EMBL" id="JASPKZ010010255">
    <property type="protein sequence ID" value="KAJ9574866.1"/>
    <property type="molecule type" value="Genomic_DNA"/>
</dbReference>
<dbReference type="Proteomes" id="UP001233999">
    <property type="component" value="Unassembled WGS sequence"/>
</dbReference>
<gene>
    <name evidence="2" type="ORF">L9F63_007961</name>
</gene>
<name>A0AAD7Z6Q0_DIPPU</name>
<organism evidence="2 3">
    <name type="scientific">Diploptera punctata</name>
    <name type="common">Pacific beetle cockroach</name>
    <dbReference type="NCBI Taxonomy" id="6984"/>
    <lineage>
        <taxon>Eukaryota</taxon>
        <taxon>Metazoa</taxon>
        <taxon>Ecdysozoa</taxon>
        <taxon>Arthropoda</taxon>
        <taxon>Hexapoda</taxon>
        <taxon>Insecta</taxon>
        <taxon>Pterygota</taxon>
        <taxon>Neoptera</taxon>
        <taxon>Polyneoptera</taxon>
        <taxon>Dictyoptera</taxon>
        <taxon>Blattodea</taxon>
        <taxon>Blaberoidea</taxon>
        <taxon>Blaberidae</taxon>
        <taxon>Diplopterinae</taxon>
        <taxon>Diploptera</taxon>
    </lineage>
</organism>
<protein>
    <submittedName>
        <fullName evidence="2">Uncharacterized protein</fullName>
    </submittedName>
</protein>
<evidence type="ECO:0000256" key="1">
    <source>
        <dbReference type="SAM" id="MobiDB-lite"/>
    </source>
</evidence>
<sequence>MEKCAKVDFDLSCQISSPHYFKSSFARSMAVDCMNQSKSLDNAFLERPVTSETSTNRSSNRESVWNQSSVKGRKCDGVTEMTSVCNGNNFLKKDSDYARVVSLKKSNRQRSQSIDPARLWKTRQEAAKCSAEQNIKKTGDEQQSSQTASTESDVLRLRKVGSIIIIPSFVANLSHENIFKNLHR</sequence>
<proteinExistence type="predicted"/>
<dbReference type="AlphaFoldDB" id="A0AAD7Z6Q0"/>
<feature type="region of interest" description="Disordered" evidence="1">
    <location>
        <begin position="132"/>
        <end position="151"/>
    </location>
</feature>
<reference evidence="2" key="1">
    <citation type="journal article" date="2023" name="IScience">
        <title>Live-bearing cockroach genome reveals convergent evolutionary mechanisms linked to viviparity in insects and beyond.</title>
        <authorList>
            <person name="Fouks B."/>
            <person name="Harrison M.C."/>
            <person name="Mikhailova A.A."/>
            <person name="Marchal E."/>
            <person name="English S."/>
            <person name="Carruthers M."/>
            <person name="Jennings E.C."/>
            <person name="Chiamaka E.L."/>
            <person name="Frigard R.A."/>
            <person name="Pippel M."/>
            <person name="Attardo G.M."/>
            <person name="Benoit J.B."/>
            <person name="Bornberg-Bauer E."/>
            <person name="Tobe S.S."/>
        </authorList>
    </citation>
    <scope>NUCLEOTIDE SEQUENCE</scope>
    <source>
        <strain evidence="2">Stay&amp;Tobe</strain>
    </source>
</reference>
<accession>A0AAD7Z6Q0</accession>
<feature type="compositionally biased region" description="Low complexity" evidence="1">
    <location>
        <begin position="141"/>
        <end position="151"/>
    </location>
</feature>
<evidence type="ECO:0000313" key="3">
    <source>
        <dbReference type="Proteomes" id="UP001233999"/>
    </source>
</evidence>